<reference evidence="2 3" key="1">
    <citation type="submission" date="2013-11" db="EMBL/GenBank/DDBJ databases">
        <title>Whole genome shotgun sequence of Vibrio halioticoli NBRC 102217.</title>
        <authorList>
            <person name="Isaki S."/>
            <person name="Kimura A."/>
            <person name="Ohji S."/>
            <person name="Hosoyama A."/>
            <person name="Fujita N."/>
            <person name="Hashimoto M."/>
            <person name="Hosoyama Y."/>
            <person name="Yamazoe A."/>
        </authorList>
    </citation>
    <scope>NUCLEOTIDE SEQUENCE [LARGE SCALE GENOMIC DNA]</scope>
    <source>
        <strain evidence="2 3">NBRC 102217</strain>
    </source>
</reference>
<evidence type="ECO:0000256" key="1">
    <source>
        <dbReference type="SAM" id="SignalP"/>
    </source>
</evidence>
<gene>
    <name evidence="2" type="ORF">VHA01S_038_00380</name>
</gene>
<proteinExistence type="predicted"/>
<dbReference type="OrthoDB" id="5893614at2"/>
<keyword evidence="3" id="KW-1185">Reference proteome</keyword>
<protein>
    <recommendedName>
        <fullName evidence="4">DUF3887 domain-containing protein</fullName>
    </recommendedName>
</protein>
<feature type="signal peptide" evidence="1">
    <location>
        <begin position="1"/>
        <end position="20"/>
    </location>
</feature>
<keyword evidence="1" id="KW-0732">Signal</keyword>
<evidence type="ECO:0008006" key="4">
    <source>
        <dbReference type="Google" id="ProtNLM"/>
    </source>
</evidence>
<accession>V5FKL1</accession>
<name>V5FKL1_9VIBR</name>
<dbReference type="AlphaFoldDB" id="V5FKL1"/>
<sequence>MLLRVITLLFIINFSPFTLASDSVKELVNDKVSYYFTHSAEKTAKYWSPFSDAPAPVIDALKRYESRYGKPISYDTIAIEEVTPRVSIAFVAVNYEKGVTFLRLQVYLDNNNKWSLMFVSLNPEPFGLVPNIITFSKRFDENKPTN</sequence>
<dbReference type="eggNOG" id="ENOG5031P3U">
    <property type="taxonomic scope" value="Bacteria"/>
</dbReference>
<evidence type="ECO:0000313" key="3">
    <source>
        <dbReference type="Proteomes" id="UP000017800"/>
    </source>
</evidence>
<dbReference type="EMBL" id="BAUJ01000038">
    <property type="protein sequence ID" value="GAD90271.1"/>
    <property type="molecule type" value="Genomic_DNA"/>
</dbReference>
<organism evidence="2 3">
    <name type="scientific">Vibrio halioticoli NBRC 102217</name>
    <dbReference type="NCBI Taxonomy" id="1219072"/>
    <lineage>
        <taxon>Bacteria</taxon>
        <taxon>Pseudomonadati</taxon>
        <taxon>Pseudomonadota</taxon>
        <taxon>Gammaproteobacteria</taxon>
        <taxon>Vibrionales</taxon>
        <taxon>Vibrionaceae</taxon>
        <taxon>Vibrio</taxon>
    </lineage>
</organism>
<evidence type="ECO:0000313" key="2">
    <source>
        <dbReference type="EMBL" id="GAD90271.1"/>
    </source>
</evidence>
<comment type="caution">
    <text evidence="2">The sequence shown here is derived from an EMBL/GenBank/DDBJ whole genome shotgun (WGS) entry which is preliminary data.</text>
</comment>
<feature type="chain" id="PRO_5004736126" description="DUF3887 domain-containing protein" evidence="1">
    <location>
        <begin position="21"/>
        <end position="146"/>
    </location>
</feature>
<dbReference type="Proteomes" id="UP000017800">
    <property type="component" value="Unassembled WGS sequence"/>
</dbReference>
<dbReference type="RefSeq" id="WP_023404617.1">
    <property type="nucleotide sequence ID" value="NZ_BAUJ01000038.1"/>
</dbReference>